<dbReference type="PANTHER" id="PTHR33303">
    <property type="entry name" value="CYTOPLASMIC PROTEIN-RELATED"/>
    <property type="match status" value="1"/>
</dbReference>
<proteinExistence type="predicted"/>
<evidence type="ECO:0000313" key="2">
    <source>
        <dbReference type="EMBL" id="ATB27450.1"/>
    </source>
</evidence>
<sequence length="146" mass="16864">MSYERNLIEDEEGIREVVRSSKRVAVLGIKTEQQSGQPAFYVPEYLAHAGVEVVPVPVYFPEVTHILERPVFRRLVDIPGEIDLVDVFRRSEDIERHLEDILAKKPKAVWFQSGIRNDAVARRLAEAGIQVVQDRCLMVDHRRYRA</sequence>
<gene>
    <name evidence="2" type="ORF">MEBOL_000892</name>
</gene>
<evidence type="ECO:0000259" key="1">
    <source>
        <dbReference type="SMART" id="SM00881"/>
    </source>
</evidence>
<name>A0A250I8B5_9BACT</name>
<feature type="domain" description="CoA-binding" evidence="1">
    <location>
        <begin position="17"/>
        <end position="115"/>
    </location>
</feature>
<dbReference type="Proteomes" id="UP000217289">
    <property type="component" value="Chromosome"/>
</dbReference>
<organism evidence="2 3">
    <name type="scientific">Melittangium boletus DSM 14713</name>
    <dbReference type="NCBI Taxonomy" id="1294270"/>
    <lineage>
        <taxon>Bacteria</taxon>
        <taxon>Pseudomonadati</taxon>
        <taxon>Myxococcota</taxon>
        <taxon>Myxococcia</taxon>
        <taxon>Myxococcales</taxon>
        <taxon>Cystobacterineae</taxon>
        <taxon>Archangiaceae</taxon>
        <taxon>Melittangium</taxon>
    </lineage>
</organism>
<evidence type="ECO:0000313" key="3">
    <source>
        <dbReference type="Proteomes" id="UP000217289"/>
    </source>
</evidence>
<dbReference type="InterPro" id="IPR036291">
    <property type="entry name" value="NAD(P)-bd_dom_sf"/>
</dbReference>
<dbReference type="Pfam" id="PF13380">
    <property type="entry name" value="CoA_binding_2"/>
    <property type="match status" value="1"/>
</dbReference>
<dbReference type="SMART" id="SM00881">
    <property type="entry name" value="CoA_binding"/>
    <property type="match status" value="1"/>
</dbReference>
<dbReference type="SUPFAM" id="SSF51735">
    <property type="entry name" value="NAD(P)-binding Rossmann-fold domains"/>
    <property type="match status" value="1"/>
</dbReference>
<dbReference type="OrthoDB" id="9804695at2"/>
<dbReference type="KEGG" id="mbd:MEBOL_000892"/>
<protein>
    <submittedName>
        <fullName evidence="2">O-acetylhomoserine sulfhydrylase / O-succinylhomoserine sulfhydrylase</fullName>
    </submittedName>
</protein>
<reference evidence="2 3" key="1">
    <citation type="submission" date="2017-06" db="EMBL/GenBank/DDBJ databases">
        <authorList>
            <person name="Kim H.J."/>
            <person name="Triplett B.A."/>
        </authorList>
    </citation>
    <scope>NUCLEOTIDE SEQUENCE [LARGE SCALE GENOMIC DNA]</scope>
    <source>
        <strain evidence="2 3">DSM 14713</strain>
    </source>
</reference>
<dbReference type="AlphaFoldDB" id="A0A250I8B5"/>
<keyword evidence="3" id="KW-1185">Reference proteome</keyword>
<dbReference type="EMBL" id="CP022163">
    <property type="protein sequence ID" value="ATB27450.1"/>
    <property type="molecule type" value="Genomic_DNA"/>
</dbReference>
<dbReference type="Gene3D" id="3.40.50.720">
    <property type="entry name" value="NAD(P)-binding Rossmann-like Domain"/>
    <property type="match status" value="1"/>
</dbReference>
<accession>A0A250I8B5</accession>
<dbReference type="RefSeq" id="WP_095976249.1">
    <property type="nucleotide sequence ID" value="NZ_CP022163.1"/>
</dbReference>
<dbReference type="PANTHER" id="PTHR33303:SF2">
    <property type="entry name" value="COA-BINDING DOMAIN-CONTAINING PROTEIN"/>
    <property type="match status" value="1"/>
</dbReference>
<dbReference type="InterPro" id="IPR003781">
    <property type="entry name" value="CoA-bd"/>
</dbReference>